<feature type="region of interest" description="Disordered" evidence="1">
    <location>
        <begin position="1"/>
        <end position="26"/>
    </location>
</feature>
<dbReference type="Proteomes" id="UP000663844">
    <property type="component" value="Unassembled WGS sequence"/>
</dbReference>
<dbReference type="EMBL" id="CAJOAZ010000976">
    <property type="protein sequence ID" value="CAF3744191.1"/>
    <property type="molecule type" value="Genomic_DNA"/>
</dbReference>
<gene>
    <name evidence="2" type="ORF">JYZ213_LOCUS20123</name>
    <name evidence="4" type="ORF">OKA104_LOCUS13616</name>
    <name evidence="5" type="ORF">OXD698_LOCUS15068</name>
    <name evidence="3" type="ORF">VCS650_LOCUS23563</name>
</gene>
<evidence type="ECO:0000313" key="4">
    <source>
        <dbReference type="EMBL" id="CAF3717319.1"/>
    </source>
</evidence>
<dbReference type="OrthoDB" id="9987743at2759"/>
<evidence type="ECO:0000313" key="2">
    <source>
        <dbReference type="EMBL" id="CAF1077843.1"/>
    </source>
</evidence>
<dbReference type="EMBL" id="CAJNOG010000210">
    <property type="protein sequence ID" value="CAF1077843.1"/>
    <property type="molecule type" value="Genomic_DNA"/>
</dbReference>
<evidence type="ECO:0000256" key="1">
    <source>
        <dbReference type="SAM" id="MobiDB-lite"/>
    </source>
</evidence>
<dbReference type="AlphaFoldDB" id="A0A814MFQ5"/>
<dbReference type="EMBL" id="CAJOAY010000692">
    <property type="protein sequence ID" value="CAF3717319.1"/>
    <property type="molecule type" value="Genomic_DNA"/>
</dbReference>
<dbReference type="Proteomes" id="UP000663881">
    <property type="component" value="Unassembled WGS sequence"/>
</dbReference>
<dbReference type="EMBL" id="CAJNON010000279">
    <property type="protein sequence ID" value="CAF1164698.1"/>
    <property type="molecule type" value="Genomic_DNA"/>
</dbReference>
<accession>A0A814MFQ5</accession>
<reference evidence="2" key="1">
    <citation type="submission" date="2021-02" db="EMBL/GenBank/DDBJ databases">
        <authorList>
            <person name="Nowell W R."/>
        </authorList>
    </citation>
    <scope>NUCLEOTIDE SEQUENCE</scope>
</reference>
<organism evidence="2 6">
    <name type="scientific">Adineta steineri</name>
    <dbReference type="NCBI Taxonomy" id="433720"/>
    <lineage>
        <taxon>Eukaryota</taxon>
        <taxon>Metazoa</taxon>
        <taxon>Spiralia</taxon>
        <taxon>Gnathifera</taxon>
        <taxon>Rotifera</taxon>
        <taxon>Eurotatoria</taxon>
        <taxon>Bdelloidea</taxon>
        <taxon>Adinetida</taxon>
        <taxon>Adinetidae</taxon>
        <taxon>Adineta</taxon>
    </lineage>
</organism>
<sequence>MINSTQPPITRKNNHHFHSQIPSPMTLNRSINETTCTTVTNIPCHHIKQKHSHEKSSKIEYHTIPTSFLHQPLSLKKTSSNLCNIFHSLSFDNIPSKNTDDDNPLISDEYQINLTTNNEQFQELKKQFHTYLNDIQFNILSRVIELLSLCNHLNDEQIKDLLHKIGLSNIDIDDINRFKMNDRRRSVNERFKNLQNNIK</sequence>
<name>A0A814MFQ5_9BILA</name>
<evidence type="ECO:0000313" key="3">
    <source>
        <dbReference type="EMBL" id="CAF1164698.1"/>
    </source>
</evidence>
<comment type="caution">
    <text evidence="2">The sequence shown here is derived from an EMBL/GenBank/DDBJ whole genome shotgun (WGS) entry which is preliminary data.</text>
</comment>
<evidence type="ECO:0000313" key="5">
    <source>
        <dbReference type="EMBL" id="CAF3744191.1"/>
    </source>
</evidence>
<dbReference type="Proteomes" id="UP000663845">
    <property type="component" value="Unassembled WGS sequence"/>
</dbReference>
<evidence type="ECO:0000313" key="6">
    <source>
        <dbReference type="Proteomes" id="UP000663845"/>
    </source>
</evidence>
<protein>
    <submittedName>
        <fullName evidence="2">Uncharacterized protein</fullName>
    </submittedName>
</protein>
<dbReference type="Proteomes" id="UP000663891">
    <property type="component" value="Unassembled WGS sequence"/>
</dbReference>
<proteinExistence type="predicted"/>